<dbReference type="Proteomes" id="UP000199607">
    <property type="component" value="Unassembled WGS sequence"/>
</dbReference>
<organism evidence="2 3">
    <name type="scientific">Halogranum rubrum</name>
    <dbReference type="NCBI Taxonomy" id="553466"/>
    <lineage>
        <taxon>Archaea</taxon>
        <taxon>Methanobacteriati</taxon>
        <taxon>Methanobacteriota</taxon>
        <taxon>Stenosarchaea group</taxon>
        <taxon>Halobacteria</taxon>
        <taxon>Halobacteriales</taxon>
        <taxon>Haloferacaceae</taxon>
    </lineage>
</organism>
<feature type="compositionally biased region" description="Low complexity" evidence="1">
    <location>
        <begin position="167"/>
        <end position="194"/>
    </location>
</feature>
<feature type="compositionally biased region" description="Polar residues" evidence="1">
    <location>
        <begin position="149"/>
        <end position="166"/>
    </location>
</feature>
<dbReference type="AlphaFoldDB" id="A0A1I4B3U0"/>
<sequence length="194" mass="19891">MQRRTLIASLGTLFVAGCAGAPSNDSTANNSSTGNESAGNESMSGDGPAPEFSFRSTAPGTTRVVHMGGDEVTDDSTSELYVTVNDERAVTWVSDDAEEPAGSYPVSIGNYVEVETANGDEVAVVWVSQDGTENTVATHTVEAETTETPSGNESAGNETAGNETASNETMTGNETTTGNETMAGNETTTGNESA</sequence>
<accession>A0A1I4B3U0</accession>
<feature type="region of interest" description="Disordered" evidence="1">
    <location>
        <begin position="19"/>
        <end position="77"/>
    </location>
</feature>
<dbReference type="PROSITE" id="PS51257">
    <property type="entry name" value="PROKAR_LIPOPROTEIN"/>
    <property type="match status" value="1"/>
</dbReference>
<gene>
    <name evidence="2" type="ORF">SAMN04487950_0255</name>
</gene>
<proteinExistence type="predicted"/>
<dbReference type="EMBL" id="FOTC01000001">
    <property type="protein sequence ID" value="SFK62837.1"/>
    <property type="molecule type" value="Genomic_DNA"/>
</dbReference>
<dbReference type="RefSeq" id="WP_089864701.1">
    <property type="nucleotide sequence ID" value="NZ_FOTC01000001.1"/>
</dbReference>
<evidence type="ECO:0000313" key="2">
    <source>
        <dbReference type="EMBL" id="SFK62837.1"/>
    </source>
</evidence>
<feature type="region of interest" description="Disordered" evidence="1">
    <location>
        <begin position="133"/>
        <end position="194"/>
    </location>
</feature>
<feature type="compositionally biased region" description="Polar residues" evidence="1">
    <location>
        <begin position="23"/>
        <end position="43"/>
    </location>
</feature>
<evidence type="ECO:0000256" key="1">
    <source>
        <dbReference type="SAM" id="MobiDB-lite"/>
    </source>
</evidence>
<name>A0A1I4B3U0_9EURY</name>
<dbReference type="STRING" id="553466.SAMN04487950_0255"/>
<evidence type="ECO:0000313" key="3">
    <source>
        <dbReference type="Proteomes" id="UP000199607"/>
    </source>
</evidence>
<protein>
    <submittedName>
        <fullName evidence="2">Uncharacterized protein</fullName>
    </submittedName>
</protein>
<reference evidence="3" key="1">
    <citation type="submission" date="2016-10" db="EMBL/GenBank/DDBJ databases">
        <authorList>
            <person name="Varghese N."/>
            <person name="Submissions S."/>
        </authorList>
    </citation>
    <scope>NUCLEOTIDE SEQUENCE [LARGE SCALE GENOMIC DNA]</scope>
    <source>
        <strain evidence="3">CGMCC 1.7738</strain>
    </source>
</reference>
<keyword evidence="3" id="KW-1185">Reference proteome</keyword>